<feature type="transmembrane region" description="Helical" evidence="6">
    <location>
        <begin position="70"/>
        <end position="89"/>
    </location>
</feature>
<feature type="compositionally biased region" description="Basic residues" evidence="5">
    <location>
        <begin position="470"/>
        <end position="483"/>
    </location>
</feature>
<dbReference type="PROSITE" id="PS00217">
    <property type="entry name" value="SUGAR_TRANSPORT_2"/>
    <property type="match status" value="1"/>
</dbReference>
<dbReference type="InterPro" id="IPR020846">
    <property type="entry name" value="MFS_dom"/>
</dbReference>
<accession>A0ABN9RZ90</accession>
<organism evidence="8 9">
    <name type="scientific">Prorocentrum cordatum</name>
    <dbReference type="NCBI Taxonomy" id="2364126"/>
    <lineage>
        <taxon>Eukaryota</taxon>
        <taxon>Sar</taxon>
        <taxon>Alveolata</taxon>
        <taxon>Dinophyceae</taxon>
        <taxon>Prorocentrales</taxon>
        <taxon>Prorocentraceae</taxon>
        <taxon>Prorocentrum</taxon>
    </lineage>
</organism>
<feature type="transmembrane region" description="Helical" evidence="6">
    <location>
        <begin position="313"/>
        <end position="332"/>
    </location>
</feature>
<feature type="transmembrane region" description="Helical" evidence="6">
    <location>
        <begin position="344"/>
        <end position="360"/>
    </location>
</feature>
<feature type="transmembrane region" description="Helical" evidence="6">
    <location>
        <begin position="101"/>
        <end position="120"/>
    </location>
</feature>
<feature type="transmembrane region" description="Helical" evidence="6">
    <location>
        <begin position="132"/>
        <end position="153"/>
    </location>
</feature>
<comment type="subcellular location">
    <subcellularLocation>
        <location evidence="1">Membrane</location>
        <topology evidence="1">Multi-pass membrane protein</topology>
    </subcellularLocation>
</comment>
<feature type="transmembrane region" description="Helical" evidence="6">
    <location>
        <begin position="260"/>
        <end position="280"/>
    </location>
</feature>
<dbReference type="InterPro" id="IPR036259">
    <property type="entry name" value="MFS_trans_sf"/>
</dbReference>
<protein>
    <recommendedName>
        <fullName evidence="7">Major facilitator superfamily (MFS) profile domain-containing protein</fullName>
    </recommendedName>
</protein>
<evidence type="ECO:0000256" key="1">
    <source>
        <dbReference type="ARBA" id="ARBA00004141"/>
    </source>
</evidence>
<dbReference type="Proteomes" id="UP001189429">
    <property type="component" value="Unassembled WGS sequence"/>
</dbReference>
<evidence type="ECO:0000256" key="6">
    <source>
        <dbReference type="SAM" id="Phobius"/>
    </source>
</evidence>
<proteinExistence type="predicted"/>
<feature type="transmembrane region" description="Helical" evidence="6">
    <location>
        <begin position="206"/>
        <end position="225"/>
    </location>
</feature>
<dbReference type="Gene3D" id="1.20.1250.20">
    <property type="entry name" value="MFS general substrate transporter like domains"/>
    <property type="match status" value="1"/>
</dbReference>
<keyword evidence="4 6" id="KW-0472">Membrane</keyword>
<evidence type="ECO:0000256" key="4">
    <source>
        <dbReference type="ARBA" id="ARBA00023136"/>
    </source>
</evidence>
<feature type="domain" description="Major facilitator superfamily (MFS) profile" evidence="7">
    <location>
        <begin position="29"/>
        <end position="458"/>
    </location>
</feature>
<keyword evidence="9" id="KW-1185">Reference proteome</keyword>
<dbReference type="InterPro" id="IPR011701">
    <property type="entry name" value="MFS"/>
</dbReference>
<dbReference type="PANTHER" id="PTHR24064">
    <property type="entry name" value="SOLUTE CARRIER FAMILY 22 MEMBER"/>
    <property type="match status" value="1"/>
</dbReference>
<comment type="caution">
    <text evidence="8">The sequence shown here is derived from an EMBL/GenBank/DDBJ whole genome shotgun (WGS) entry which is preliminary data.</text>
</comment>
<evidence type="ECO:0000256" key="5">
    <source>
        <dbReference type="SAM" id="MobiDB-lite"/>
    </source>
</evidence>
<dbReference type="EMBL" id="CAUYUJ010008391">
    <property type="protein sequence ID" value="CAK0823812.1"/>
    <property type="molecule type" value="Genomic_DNA"/>
</dbReference>
<dbReference type="Pfam" id="PF07690">
    <property type="entry name" value="MFS_1"/>
    <property type="match status" value="1"/>
</dbReference>
<reference evidence="8" key="1">
    <citation type="submission" date="2023-10" db="EMBL/GenBank/DDBJ databases">
        <authorList>
            <person name="Chen Y."/>
            <person name="Shah S."/>
            <person name="Dougan E. K."/>
            <person name="Thang M."/>
            <person name="Chan C."/>
        </authorList>
    </citation>
    <scope>NUCLEOTIDE SEQUENCE [LARGE SCALE GENOMIC DNA]</scope>
</reference>
<evidence type="ECO:0000256" key="2">
    <source>
        <dbReference type="ARBA" id="ARBA00022692"/>
    </source>
</evidence>
<evidence type="ECO:0000256" key="3">
    <source>
        <dbReference type="ARBA" id="ARBA00022989"/>
    </source>
</evidence>
<dbReference type="PROSITE" id="PS00216">
    <property type="entry name" value="SUGAR_TRANSPORT_1"/>
    <property type="match status" value="1"/>
</dbReference>
<dbReference type="PROSITE" id="PS50850">
    <property type="entry name" value="MFS"/>
    <property type="match status" value="1"/>
</dbReference>
<sequence length="587" mass="63091">MAMSLSLGRAFGLAESSEARAASRRRSRNTLISACSNLSTAYNLVNINLAHVIMENEYCGGDNCKSQVTAAGTACLVGSILGQLAFGYIGDCIGRSRALSLTMALSILGALVSAFAVPVGDAESSVFTFLSLSRLVLGVGVGGVYPLAATIAAESSDAANRGRSTALVFSMQGVGTLLVPLVGMVFLYSFGTYEHRKTEDLPMPDISWRLMLGVGALPGILLIPFKTVPPDSQNRLHIVQSPESFNSQITVTRVLRNRRYWPKIIGCAGGWFLFDITFYGNTLFAPTVLKNVFHTSGGLTPVIGDGLPNNLCLQLTILALIGLPGYYVSVYFMDSMGRKNIQMQGFVVMAVLYASLGVFVDDLKNSAGLLLTLYGLTYFSSNFGPNSTTFILPSETFPREVRTSLNGFCATRQAGCRSGLLVLQAAVGLVRQLRGFLHVCGVRRRRLLRDALLRGRSARPRNGRGGDPRRRPRRGPRGRRGRRDLRAGGGRSPPGRRPPPLRALPSPSTPLWAPPMHAAMHVFGAHAASHSGARSPEAMASPARSQLRLGGCPQRCSFVGSPALSLGRRVALRPSRARRWLLPAAAF</sequence>
<dbReference type="InterPro" id="IPR005829">
    <property type="entry name" value="Sugar_transporter_CS"/>
</dbReference>
<feature type="region of interest" description="Disordered" evidence="5">
    <location>
        <begin position="454"/>
        <end position="512"/>
    </location>
</feature>
<keyword evidence="3 6" id="KW-1133">Transmembrane helix</keyword>
<feature type="transmembrane region" description="Helical" evidence="6">
    <location>
        <begin position="165"/>
        <end position="186"/>
    </location>
</feature>
<evidence type="ECO:0000313" key="8">
    <source>
        <dbReference type="EMBL" id="CAK0823812.1"/>
    </source>
</evidence>
<evidence type="ECO:0000259" key="7">
    <source>
        <dbReference type="PROSITE" id="PS50850"/>
    </source>
</evidence>
<gene>
    <name evidence="8" type="ORF">PCOR1329_LOCUS24388</name>
</gene>
<evidence type="ECO:0000313" key="9">
    <source>
        <dbReference type="Proteomes" id="UP001189429"/>
    </source>
</evidence>
<name>A0ABN9RZ90_9DINO</name>
<dbReference type="SUPFAM" id="SSF103473">
    <property type="entry name" value="MFS general substrate transporter"/>
    <property type="match status" value="1"/>
</dbReference>
<keyword evidence="2 6" id="KW-0812">Transmembrane</keyword>